<organism evidence="2">
    <name type="scientific">marine sediment metagenome</name>
    <dbReference type="NCBI Taxonomy" id="412755"/>
    <lineage>
        <taxon>unclassified sequences</taxon>
        <taxon>metagenomes</taxon>
        <taxon>ecological metagenomes</taxon>
    </lineage>
</organism>
<name>A0A0F9M4H8_9ZZZZ</name>
<feature type="region of interest" description="Disordered" evidence="1">
    <location>
        <begin position="17"/>
        <end position="36"/>
    </location>
</feature>
<comment type="caution">
    <text evidence="2">The sequence shown here is derived from an EMBL/GenBank/DDBJ whole genome shotgun (WGS) entry which is preliminary data.</text>
</comment>
<evidence type="ECO:0000313" key="2">
    <source>
        <dbReference type="EMBL" id="KKN02265.1"/>
    </source>
</evidence>
<protein>
    <submittedName>
        <fullName evidence="2">Uncharacterized protein</fullName>
    </submittedName>
</protein>
<dbReference type="EMBL" id="LAZR01005168">
    <property type="protein sequence ID" value="KKN02265.1"/>
    <property type="molecule type" value="Genomic_DNA"/>
</dbReference>
<sequence length="89" mass="9837">MKEIKVTIKGTTPLLMHRFPMDGADDPSKKRTGVPDWEKEVETALYKDTDGNIYEPAEHLEKALQNAGKSFKISGKRGATYGKLVGSTI</sequence>
<gene>
    <name evidence="2" type="ORF">LCGC14_1119430</name>
</gene>
<dbReference type="AlphaFoldDB" id="A0A0F9M4H8"/>
<accession>A0A0F9M4H8</accession>
<reference evidence="2" key="1">
    <citation type="journal article" date="2015" name="Nature">
        <title>Complex archaea that bridge the gap between prokaryotes and eukaryotes.</title>
        <authorList>
            <person name="Spang A."/>
            <person name="Saw J.H."/>
            <person name="Jorgensen S.L."/>
            <person name="Zaremba-Niedzwiedzka K."/>
            <person name="Martijn J."/>
            <person name="Lind A.E."/>
            <person name="van Eijk R."/>
            <person name="Schleper C."/>
            <person name="Guy L."/>
            <person name="Ettema T.J."/>
        </authorList>
    </citation>
    <scope>NUCLEOTIDE SEQUENCE</scope>
</reference>
<proteinExistence type="predicted"/>
<evidence type="ECO:0000256" key="1">
    <source>
        <dbReference type="SAM" id="MobiDB-lite"/>
    </source>
</evidence>